<proteinExistence type="predicted"/>
<protein>
    <submittedName>
        <fullName evidence="1">Uncharacterized protein</fullName>
    </submittedName>
</protein>
<dbReference type="InterPro" id="IPR019658">
    <property type="entry name" value="DUF2515"/>
</dbReference>
<name>A0A5E4XFH3_9BURK</name>
<gene>
    <name evidence="1" type="ORF">PTE30175_03757</name>
</gene>
<dbReference type="RefSeq" id="WP_150698573.1">
    <property type="nucleotide sequence ID" value="NZ_CABPRZ010000017.1"/>
</dbReference>
<sequence>MTDCFKDHECDKQALNKNTKAISECKQYFTERNGRKGRVTEVPVLTCACIWRAYQKEAEEIVAPGGKLIADPKARNRAINAAYANLWLHDRRFQWAGLAAFASKQVGCGLLHASESMEKMQAEHEALERAMNTAKPRWSFRNWFRIGKLDEQAERDYKEARRNNPVPSADIRRDGESLSVLQRQYKHVYEMLAMGNTTLFLDVFPLHAFYKKRGLKELKTCLPARVKIANDPRFPILWPIGNRLEFGVDHEQILKAFEAIDKWKIAESVKFLAEHEQINILQPTMYDDRQLVALLRGNHLSYVTGFPTGVAEAIELTLTSQCHRVSDGRTIGFGDNPIANLADFNQRMPFVLKAAERFDQMLNTGNHAVLQQSIREISRGSR</sequence>
<dbReference type="Pfam" id="PF10720">
    <property type="entry name" value="DUF2515"/>
    <property type="match status" value="1"/>
</dbReference>
<organism evidence="1 2">
    <name type="scientific">Pandoraea terrae</name>
    <dbReference type="NCBI Taxonomy" id="1537710"/>
    <lineage>
        <taxon>Bacteria</taxon>
        <taxon>Pseudomonadati</taxon>
        <taxon>Pseudomonadota</taxon>
        <taxon>Betaproteobacteria</taxon>
        <taxon>Burkholderiales</taxon>
        <taxon>Burkholderiaceae</taxon>
        <taxon>Pandoraea</taxon>
    </lineage>
</organism>
<dbReference type="OrthoDB" id="143720at2"/>
<reference evidence="1 2" key="1">
    <citation type="submission" date="2019-08" db="EMBL/GenBank/DDBJ databases">
        <authorList>
            <person name="Peeters C."/>
        </authorList>
    </citation>
    <scope>NUCLEOTIDE SEQUENCE [LARGE SCALE GENOMIC DNA]</scope>
    <source>
        <strain evidence="1 2">LMG 30175</strain>
    </source>
</reference>
<evidence type="ECO:0000313" key="2">
    <source>
        <dbReference type="Proteomes" id="UP000414233"/>
    </source>
</evidence>
<accession>A0A5E4XFH3</accession>
<dbReference type="EMBL" id="CABPRZ010000017">
    <property type="protein sequence ID" value="VVE35053.1"/>
    <property type="molecule type" value="Genomic_DNA"/>
</dbReference>
<dbReference type="AlphaFoldDB" id="A0A5E4XFH3"/>
<evidence type="ECO:0000313" key="1">
    <source>
        <dbReference type="EMBL" id="VVE35053.1"/>
    </source>
</evidence>
<keyword evidence="2" id="KW-1185">Reference proteome</keyword>
<dbReference type="Proteomes" id="UP000414233">
    <property type="component" value="Unassembled WGS sequence"/>
</dbReference>